<keyword evidence="4" id="KW-1185">Reference proteome</keyword>
<dbReference type="RefSeq" id="WP_015268224.1">
    <property type="nucleotide sequence ID" value="NC_019904.1"/>
</dbReference>
<gene>
    <name evidence="3" type="ordered locus">Echvi_4529</name>
</gene>
<name>L0G583_ECHVK</name>
<dbReference type="Gene3D" id="3.60.10.10">
    <property type="entry name" value="Endonuclease/exonuclease/phosphatase"/>
    <property type="match status" value="1"/>
</dbReference>
<reference evidence="4" key="1">
    <citation type="submission" date="2012-02" db="EMBL/GenBank/DDBJ databases">
        <title>The complete genome of Echinicola vietnamensis DSM 17526.</title>
        <authorList>
            <person name="Lucas S."/>
            <person name="Copeland A."/>
            <person name="Lapidus A."/>
            <person name="Glavina del Rio T."/>
            <person name="Dalin E."/>
            <person name="Tice H."/>
            <person name="Bruce D."/>
            <person name="Goodwin L."/>
            <person name="Pitluck S."/>
            <person name="Peters L."/>
            <person name="Ovchinnikova G."/>
            <person name="Teshima H."/>
            <person name="Kyrpides N."/>
            <person name="Mavromatis K."/>
            <person name="Ivanova N."/>
            <person name="Brettin T."/>
            <person name="Detter J.C."/>
            <person name="Han C."/>
            <person name="Larimer F."/>
            <person name="Land M."/>
            <person name="Hauser L."/>
            <person name="Markowitz V."/>
            <person name="Cheng J.-F."/>
            <person name="Hugenholtz P."/>
            <person name="Woyke T."/>
            <person name="Wu D."/>
            <person name="Brambilla E."/>
            <person name="Klenk H.-P."/>
            <person name="Eisen J.A."/>
        </authorList>
    </citation>
    <scope>NUCLEOTIDE SEQUENCE [LARGE SCALE GENOMIC DNA]</scope>
    <source>
        <strain evidence="4">DSM 17526 / LMG 23754 / KMM 6221</strain>
    </source>
</reference>
<organism evidence="3 4">
    <name type="scientific">Echinicola vietnamensis (strain DSM 17526 / LMG 23754 / KMM 6221)</name>
    <dbReference type="NCBI Taxonomy" id="926556"/>
    <lineage>
        <taxon>Bacteria</taxon>
        <taxon>Pseudomonadati</taxon>
        <taxon>Bacteroidota</taxon>
        <taxon>Cytophagia</taxon>
        <taxon>Cytophagales</taxon>
        <taxon>Cyclobacteriaceae</taxon>
        <taxon>Echinicola</taxon>
    </lineage>
</organism>
<feature type="chain" id="PRO_5003943052" evidence="1">
    <location>
        <begin position="21"/>
        <end position="291"/>
    </location>
</feature>
<protein>
    <submittedName>
        <fullName evidence="3">Metal-dependent hydrolase</fullName>
    </submittedName>
</protein>
<sequence>MKVFPLIIATVLLPLLSCSAQDTAMDSPRDTAETSFRAATYNIRYNPAEDVASGNGWKVRREPLAQLISRHQFDLVATQEGDSGQLSDLLGLLPGFDYVGFPYGGNDMHFCATFYKKDLFSVLDKGVFWFSETPDVPSIGWDATDRRICTWTKFRVNGTDKEFFVFNVHFYWRLETAKRESGPLLAKKIKEITKGAPSIALGDFNSTDRTSQIQAVEEVLSDAFDMTKTPRQGVEGTNLGGGVFEGNGKNRIDYIFVSPQFGVEDYKVISDTYGDAKYPSDHLPVTSMLSF</sequence>
<evidence type="ECO:0000256" key="1">
    <source>
        <dbReference type="SAM" id="SignalP"/>
    </source>
</evidence>
<evidence type="ECO:0000313" key="3">
    <source>
        <dbReference type="EMBL" id="AGA80702.1"/>
    </source>
</evidence>
<accession>L0G583</accession>
<dbReference type="Proteomes" id="UP000010796">
    <property type="component" value="Chromosome"/>
</dbReference>
<dbReference type="InterPro" id="IPR050410">
    <property type="entry name" value="CCR4/nocturin_mRNA_transcr"/>
</dbReference>
<dbReference type="STRING" id="926556.Echvi_4529"/>
<evidence type="ECO:0000259" key="2">
    <source>
        <dbReference type="Pfam" id="PF03372"/>
    </source>
</evidence>
<feature type="domain" description="Endonuclease/exonuclease/phosphatase" evidence="2">
    <location>
        <begin position="39"/>
        <end position="282"/>
    </location>
</feature>
<dbReference type="GO" id="GO:0000175">
    <property type="term" value="F:3'-5'-RNA exonuclease activity"/>
    <property type="evidence" value="ECO:0007669"/>
    <property type="project" value="TreeGrafter"/>
</dbReference>
<keyword evidence="3" id="KW-0378">Hydrolase</keyword>
<dbReference type="eggNOG" id="COG3568">
    <property type="taxonomic scope" value="Bacteria"/>
</dbReference>
<dbReference type="SUPFAM" id="SSF56219">
    <property type="entry name" value="DNase I-like"/>
    <property type="match status" value="1"/>
</dbReference>
<evidence type="ECO:0000313" key="4">
    <source>
        <dbReference type="Proteomes" id="UP000010796"/>
    </source>
</evidence>
<feature type="signal peptide" evidence="1">
    <location>
        <begin position="1"/>
        <end position="20"/>
    </location>
</feature>
<dbReference type="InterPro" id="IPR036691">
    <property type="entry name" value="Endo/exonu/phosph_ase_sf"/>
</dbReference>
<dbReference type="KEGG" id="evi:Echvi_4529"/>
<dbReference type="PANTHER" id="PTHR12121">
    <property type="entry name" value="CARBON CATABOLITE REPRESSOR PROTEIN 4"/>
    <property type="match status" value="1"/>
</dbReference>
<dbReference type="CDD" id="cd09083">
    <property type="entry name" value="EEP-1"/>
    <property type="match status" value="1"/>
</dbReference>
<dbReference type="EMBL" id="CP003346">
    <property type="protein sequence ID" value="AGA80702.1"/>
    <property type="molecule type" value="Genomic_DNA"/>
</dbReference>
<keyword evidence="1" id="KW-0732">Signal</keyword>
<dbReference type="InterPro" id="IPR005135">
    <property type="entry name" value="Endo/exonuclease/phosphatase"/>
</dbReference>
<dbReference type="AlphaFoldDB" id="L0G583"/>
<dbReference type="HOGENOM" id="CLU_030508_1_0_10"/>
<dbReference type="Pfam" id="PF03372">
    <property type="entry name" value="Exo_endo_phos"/>
    <property type="match status" value="1"/>
</dbReference>
<proteinExistence type="predicted"/>
<dbReference type="OrthoDB" id="9793162at2"/>
<dbReference type="PANTHER" id="PTHR12121:SF36">
    <property type="entry name" value="ENDONUCLEASE_EXONUCLEASE_PHOSPHATASE DOMAIN-CONTAINING PROTEIN"/>
    <property type="match status" value="1"/>
</dbReference>